<dbReference type="Proteomes" id="UP000594263">
    <property type="component" value="Unplaced"/>
</dbReference>
<dbReference type="EnsemblPlants" id="Kaladp0068s0262.1.v1.1">
    <property type="protein sequence ID" value="Kaladp0068s0262.1.v1.1.CDS.1"/>
    <property type="gene ID" value="Kaladp0068s0262.v1.1"/>
</dbReference>
<evidence type="ECO:0000313" key="1">
    <source>
        <dbReference type="EnsemblPlants" id="Kaladp0068s0262.1.v1.1.CDS.1"/>
    </source>
</evidence>
<reference evidence="1" key="1">
    <citation type="submission" date="2021-01" db="UniProtKB">
        <authorList>
            <consortium name="EnsemblPlants"/>
        </authorList>
    </citation>
    <scope>IDENTIFICATION</scope>
</reference>
<dbReference type="SUPFAM" id="SSF51366">
    <property type="entry name" value="Ribulose-phoshate binding barrel"/>
    <property type="match status" value="1"/>
</dbReference>
<evidence type="ECO:0000313" key="2">
    <source>
        <dbReference type="Proteomes" id="UP000594263"/>
    </source>
</evidence>
<sequence>MAALSTSPKTVGLSQTFTRLKEQGKVTFIPYITAGDPNLLTTKSPKHVKSKASGKVLSRVGWGKVLIKRVAVGF</sequence>
<dbReference type="AlphaFoldDB" id="A0A7N0UJF4"/>
<accession>A0A7N0UJF4</accession>
<protein>
    <submittedName>
        <fullName evidence="1">Uncharacterized protein</fullName>
    </submittedName>
</protein>
<dbReference type="Gene3D" id="3.20.20.70">
    <property type="entry name" value="Aldolase class I"/>
    <property type="match status" value="1"/>
</dbReference>
<organism evidence="1 2">
    <name type="scientific">Kalanchoe fedtschenkoi</name>
    <name type="common">Lavender scallops</name>
    <name type="synonym">South American air plant</name>
    <dbReference type="NCBI Taxonomy" id="63787"/>
    <lineage>
        <taxon>Eukaryota</taxon>
        <taxon>Viridiplantae</taxon>
        <taxon>Streptophyta</taxon>
        <taxon>Embryophyta</taxon>
        <taxon>Tracheophyta</taxon>
        <taxon>Spermatophyta</taxon>
        <taxon>Magnoliopsida</taxon>
        <taxon>eudicotyledons</taxon>
        <taxon>Gunneridae</taxon>
        <taxon>Pentapetalae</taxon>
        <taxon>Saxifragales</taxon>
        <taxon>Crassulaceae</taxon>
        <taxon>Kalanchoe</taxon>
    </lineage>
</organism>
<name>A0A7N0UJF4_KALFE</name>
<dbReference type="Gramene" id="Kaladp0068s0262.1.v1.1">
    <property type="protein sequence ID" value="Kaladp0068s0262.1.v1.1.CDS.1"/>
    <property type="gene ID" value="Kaladp0068s0262.v1.1"/>
</dbReference>
<dbReference type="InterPro" id="IPR011060">
    <property type="entry name" value="RibuloseP-bd_barrel"/>
</dbReference>
<keyword evidence="2" id="KW-1185">Reference proteome</keyword>
<proteinExistence type="predicted"/>
<dbReference type="InterPro" id="IPR013785">
    <property type="entry name" value="Aldolase_TIM"/>
</dbReference>